<evidence type="ECO:0000313" key="3">
    <source>
        <dbReference type="EMBL" id="MCO6043793.1"/>
    </source>
</evidence>
<keyword evidence="1" id="KW-0732">Signal</keyword>
<sequence length="320" mass="34727">MNASALLLPISFFVAFSVPLLSQADTFGTGENAFTIDFVTIGDPGNAADTTGDPNPAGAVSYTYRMGKYEIPEHAIRRANAATENTANPLGITLDQRGPDKPATRVSWFEAARFVNYLNEDQGAPPAYKFDSAGEFQLWELGDPGYDPANPFRNSLARYFLPSADEWYKAAFYDPESDTWFDYPNGMNTPPLPVASGADANTAVIEQDASMDPADVWLAGGSSPFGTVAQAGNVWEWEESETDLVNDERFANRAFRGGDRISGSSSLSISSSFRHDIYPPDQSIGAVGFRVASRNVPEPNSMVLLLVALVFGVAAKRWHI</sequence>
<evidence type="ECO:0000256" key="1">
    <source>
        <dbReference type="SAM" id="SignalP"/>
    </source>
</evidence>
<proteinExistence type="predicted"/>
<dbReference type="SUPFAM" id="SSF56436">
    <property type="entry name" value="C-type lectin-like"/>
    <property type="match status" value="1"/>
</dbReference>
<dbReference type="RefSeq" id="WP_252851898.1">
    <property type="nucleotide sequence ID" value="NZ_JAMXLR010000026.1"/>
</dbReference>
<protein>
    <submittedName>
        <fullName evidence="3">Formylglycine-generating enzyme family protein</fullName>
    </submittedName>
</protein>
<dbReference type="Pfam" id="PF03781">
    <property type="entry name" value="FGE-sulfatase"/>
    <property type="match status" value="1"/>
</dbReference>
<dbReference type="Proteomes" id="UP001155241">
    <property type="component" value="Unassembled WGS sequence"/>
</dbReference>
<dbReference type="NCBIfam" id="TIGR02595">
    <property type="entry name" value="PEP_CTERM"/>
    <property type="match status" value="1"/>
</dbReference>
<organism evidence="3 4">
    <name type="scientific">Aeoliella straminimaris</name>
    <dbReference type="NCBI Taxonomy" id="2954799"/>
    <lineage>
        <taxon>Bacteria</taxon>
        <taxon>Pseudomonadati</taxon>
        <taxon>Planctomycetota</taxon>
        <taxon>Planctomycetia</taxon>
        <taxon>Pirellulales</taxon>
        <taxon>Lacipirellulaceae</taxon>
        <taxon>Aeoliella</taxon>
    </lineage>
</organism>
<dbReference type="InterPro" id="IPR016187">
    <property type="entry name" value="CTDL_fold"/>
</dbReference>
<keyword evidence="4" id="KW-1185">Reference proteome</keyword>
<evidence type="ECO:0000259" key="2">
    <source>
        <dbReference type="Pfam" id="PF03781"/>
    </source>
</evidence>
<feature type="chain" id="PRO_5040782735" evidence="1">
    <location>
        <begin position="25"/>
        <end position="320"/>
    </location>
</feature>
<feature type="signal peptide" evidence="1">
    <location>
        <begin position="1"/>
        <end position="24"/>
    </location>
</feature>
<dbReference type="InterPro" id="IPR013424">
    <property type="entry name" value="Ice-binding_C"/>
</dbReference>
<name>A0A9X2F8V6_9BACT</name>
<reference evidence="3" key="1">
    <citation type="submission" date="2022-06" db="EMBL/GenBank/DDBJ databases">
        <title>Aeoliella straminimaris, a novel planctomycete from sediments.</title>
        <authorList>
            <person name="Vitorino I.R."/>
            <person name="Lage O.M."/>
        </authorList>
    </citation>
    <scope>NUCLEOTIDE SEQUENCE</scope>
    <source>
        <strain evidence="3">ICT_H6.2</strain>
    </source>
</reference>
<dbReference type="Gene3D" id="3.90.1580.10">
    <property type="entry name" value="paralog of FGE (formylglycine-generating enzyme)"/>
    <property type="match status" value="1"/>
</dbReference>
<dbReference type="InterPro" id="IPR005532">
    <property type="entry name" value="SUMF_dom"/>
</dbReference>
<evidence type="ECO:0000313" key="4">
    <source>
        <dbReference type="Proteomes" id="UP001155241"/>
    </source>
</evidence>
<comment type="caution">
    <text evidence="3">The sequence shown here is derived from an EMBL/GenBank/DDBJ whole genome shotgun (WGS) entry which is preliminary data.</text>
</comment>
<accession>A0A9X2F8V6</accession>
<dbReference type="EMBL" id="JAMXLR010000026">
    <property type="protein sequence ID" value="MCO6043793.1"/>
    <property type="molecule type" value="Genomic_DNA"/>
</dbReference>
<gene>
    <name evidence="3" type="ORF">NG895_07725</name>
</gene>
<feature type="domain" description="Sulfatase-modifying factor enzyme-like" evidence="2">
    <location>
        <begin position="70"/>
        <end position="292"/>
    </location>
</feature>
<dbReference type="InterPro" id="IPR042095">
    <property type="entry name" value="SUMF_sf"/>
</dbReference>
<dbReference type="AlphaFoldDB" id="A0A9X2F8V6"/>